<gene>
    <name evidence="1" type="ORF">WA1_34460</name>
</gene>
<evidence type="ECO:0008006" key="3">
    <source>
        <dbReference type="Google" id="ProtNLM"/>
    </source>
</evidence>
<keyword evidence="2" id="KW-1185">Reference proteome</keyword>
<dbReference type="AlphaFoldDB" id="A0A139X307"/>
<name>A0A139X307_9CYAN</name>
<dbReference type="Gene3D" id="2.60.120.200">
    <property type="match status" value="1"/>
</dbReference>
<evidence type="ECO:0000313" key="2">
    <source>
        <dbReference type="Proteomes" id="UP000076925"/>
    </source>
</evidence>
<sequence length="727" mass="77975">MDNILTESFTGSDVTQKTWIFGHTGNSLDPFLTARSEPAPVGGLPGGAPAIDPEGSGALRLTNNEPLQSTFVIYNQPINRASGLSINFDLYSYGGNGADGISFFLIDGSANPTTAGAVGGSLGYSSRSTDPVQDGIVGGYIGIAFDEFGNFSAPESGSGGPGFSPDSVAIRGSQATNYKYLTGTTVPEGTSIDNPGSSATRANSKRNVQIDLTPEGLVSVQMDLNNNNVFDANEQLITNFNVTAESANGAPLPQTFKFGFSAGTGASTNVHEINNFKTNTLAGTYIPLVNIASTNVNTVPENGNLTITAQLDRPTSSEVSVPLTLSGTAVNGVDYNIPTSITFSPNQQTANVTLTPVDNTGLAPNKTVAIALGTPTNAQLSPQNNAFSVTILDNDDPALLGSFNFENQLRVLVNRGNDLVNLLFDNDYYLSNNPDVATAVANGQYSSGLQHFQQIGRFEGRDPSTIFNNSLYLSQNLDVAAALASGQIRSGFEHFVNVGFKSYEHRDLRMLSFDEGYYLAQNQDVFAAVKTGGFDSGFEHYLLFGQQEGRNPSLKFDEAYYLANNLDVNSAVAQGTFKSGFDHYLRFGIFEGRNPISSFDNSQYLSTNSDVVAGITRGDLRNGVEHGIRYGQYEGRAFLPQVFDEQYYLMQNPDVASAVAQDILTGGLDHYTLFGQKEGRRPSTSYDENFYLTRYSDVASAVAQGEYKSGFEHFILFGRAESRLGVG</sequence>
<dbReference type="GO" id="GO:0006888">
    <property type="term" value="P:endoplasmic reticulum to Golgi vesicle-mediated transport"/>
    <property type="evidence" value="ECO:0007669"/>
    <property type="project" value="TreeGrafter"/>
</dbReference>
<dbReference type="Gene3D" id="2.60.40.2030">
    <property type="match status" value="1"/>
</dbReference>
<dbReference type="SUPFAM" id="SSF141072">
    <property type="entry name" value="CalX-like"/>
    <property type="match status" value="1"/>
</dbReference>
<comment type="caution">
    <text evidence="1">The sequence shown here is derived from an EMBL/GenBank/DDBJ whole genome shotgun (WGS) entry which is preliminary data.</text>
</comment>
<dbReference type="SUPFAM" id="SSF49899">
    <property type="entry name" value="Concanavalin A-like lectins/glucanases"/>
    <property type="match status" value="1"/>
</dbReference>
<proteinExistence type="predicted"/>
<reference evidence="1 2" key="1">
    <citation type="journal article" date="2013" name="Genome Biol. Evol.">
        <title>Genomes of Stigonematalean cyanobacteria (subsection V) and the evolution of oxygenic photosynthesis from prokaryotes to plastids.</title>
        <authorList>
            <person name="Dagan T."/>
            <person name="Roettger M."/>
            <person name="Stucken K."/>
            <person name="Landan G."/>
            <person name="Koch R."/>
            <person name="Major P."/>
            <person name="Gould S.B."/>
            <person name="Goremykin V.V."/>
            <person name="Rippka R."/>
            <person name="Tandeau de Marsac N."/>
            <person name="Gugger M."/>
            <person name="Lockhart P.J."/>
            <person name="Allen J.F."/>
            <person name="Brune I."/>
            <person name="Maus I."/>
            <person name="Puhler A."/>
            <person name="Martin W.F."/>
        </authorList>
    </citation>
    <scope>NUCLEOTIDE SEQUENCE [LARGE SCALE GENOMIC DNA]</scope>
    <source>
        <strain evidence="1 2">PCC 7110</strain>
    </source>
</reference>
<organism evidence="1 2">
    <name type="scientific">Scytonema hofmannii PCC 7110</name>
    <dbReference type="NCBI Taxonomy" id="128403"/>
    <lineage>
        <taxon>Bacteria</taxon>
        <taxon>Bacillati</taxon>
        <taxon>Cyanobacteriota</taxon>
        <taxon>Cyanophyceae</taxon>
        <taxon>Nostocales</taxon>
        <taxon>Scytonemataceae</taxon>
        <taxon>Scytonema</taxon>
    </lineage>
</organism>
<dbReference type="RefSeq" id="WP_017743503.1">
    <property type="nucleotide sequence ID" value="NZ_KQ976354.1"/>
</dbReference>
<dbReference type="PANTHER" id="PTHR12223:SF28">
    <property type="entry name" value="LECTIN, MANNOSE BINDING 1 LIKE"/>
    <property type="match status" value="1"/>
</dbReference>
<dbReference type="Proteomes" id="UP000076925">
    <property type="component" value="Unassembled WGS sequence"/>
</dbReference>
<dbReference type="InterPro" id="IPR013320">
    <property type="entry name" value="ConA-like_dom_sf"/>
</dbReference>
<accession>A0A139X307</accession>
<dbReference type="STRING" id="128403.WA1_34460"/>
<dbReference type="PANTHER" id="PTHR12223">
    <property type="entry name" value="VESICULAR MANNOSE-BINDING LECTIN"/>
    <property type="match status" value="1"/>
</dbReference>
<dbReference type="InterPro" id="IPR051136">
    <property type="entry name" value="Intracellular_Lectin-GPT"/>
</dbReference>
<dbReference type="InterPro" id="IPR038081">
    <property type="entry name" value="CalX-like_sf"/>
</dbReference>
<dbReference type="GO" id="GO:0005537">
    <property type="term" value="F:D-mannose binding"/>
    <property type="evidence" value="ECO:0007669"/>
    <property type="project" value="TreeGrafter"/>
</dbReference>
<evidence type="ECO:0000313" key="1">
    <source>
        <dbReference type="EMBL" id="KYC39089.1"/>
    </source>
</evidence>
<dbReference type="OrthoDB" id="499945at2"/>
<dbReference type="GO" id="GO:0030134">
    <property type="term" value="C:COPII-coated ER to Golgi transport vesicle"/>
    <property type="evidence" value="ECO:0007669"/>
    <property type="project" value="TreeGrafter"/>
</dbReference>
<protein>
    <recommendedName>
        <fullName evidence="3">Calx-beta domain-containing protein</fullName>
    </recommendedName>
</protein>
<dbReference type="EMBL" id="ANNX02000036">
    <property type="protein sequence ID" value="KYC39089.1"/>
    <property type="molecule type" value="Genomic_DNA"/>
</dbReference>